<evidence type="ECO:0000256" key="2">
    <source>
        <dbReference type="SAM" id="Phobius"/>
    </source>
</evidence>
<keyword evidence="2" id="KW-1133">Transmembrane helix</keyword>
<reference evidence="3 4" key="1">
    <citation type="submission" date="2019-12" db="EMBL/GenBank/DDBJ databases">
        <title>Comparative genomics gives insights into the taxonomy of the Azoarcus-Aromatoleum group and reveals separate origins of nif in the plant-associated Azoarcus and non-plant-associated Aromatoleum sub-groups.</title>
        <authorList>
            <person name="Lafos M."/>
            <person name="Maluk M."/>
            <person name="Batista M."/>
            <person name="Junghare M."/>
            <person name="Carmona M."/>
            <person name="Faoro H."/>
            <person name="Cruz L.M."/>
            <person name="Battistoni F."/>
            <person name="De Souza E."/>
            <person name="Pedrosa F."/>
            <person name="Chen W.-M."/>
            <person name="Poole P.S."/>
            <person name="Dixon R.A."/>
            <person name="James E.K."/>
        </authorList>
    </citation>
    <scope>NUCLEOTIDE SEQUENCE [LARGE SCALE GENOMIC DNA]</scope>
    <source>
        <strain evidence="3 4">Td21</strain>
    </source>
</reference>
<evidence type="ECO:0000256" key="1">
    <source>
        <dbReference type="SAM" id="Coils"/>
    </source>
</evidence>
<keyword evidence="2" id="KW-0472">Membrane</keyword>
<feature type="coiled-coil region" evidence="1">
    <location>
        <begin position="60"/>
        <end position="115"/>
    </location>
</feature>
<protein>
    <recommendedName>
        <fullName evidence="5">Cell division protein FtsB</fullName>
    </recommendedName>
</protein>
<accession>A0ABX1PX45</accession>
<evidence type="ECO:0000313" key="4">
    <source>
        <dbReference type="Proteomes" id="UP000623795"/>
    </source>
</evidence>
<dbReference type="RefSeq" id="WP_169254706.1">
    <property type="nucleotide sequence ID" value="NZ_WTVN01000003.1"/>
</dbReference>
<organism evidence="3 4">
    <name type="scientific">Aromatoleum toluvorans</name>
    <dbReference type="NCBI Taxonomy" id="92002"/>
    <lineage>
        <taxon>Bacteria</taxon>
        <taxon>Pseudomonadati</taxon>
        <taxon>Pseudomonadota</taxon>
        <taxon>Betaproteobacteria</taxon>
        <taxon>Rhodocyclales</taxon>
        <taxon>Rhodocyclaceae</taxon>
        <taxon>Aromatoleum</taxon>
    </lineage>
</organism>
<evidence type="ECO:0008006" key="5">
    <source>
        <dbReference type="Google" id="ProtNLM"/>
    </source>
</evidence>
<keyword evidence="2" id="KW-0812">Transmembrane</keyword>
<comment type="caution">
    <text evidence="3">The sequence shown here is derived from an EMBL/GenBank/DDBJ whole genome shotgun (WGS) entry which is preliminary data.</text>
</comment>
<feature type="transmembrane region" description="Helical" evidence="2">
    <location>
        <begin position="29"/>
        <end position="50"/>
    </location>
</feature>
<keyword evidence="1" id="KW-0175">Coiled coil</keyword>
<dbReference type="Proteomes" id="UP000623795">
    <property type="component" value="Unassembled WGS sequence"/>
</dbReference>
<name>A0ABX1PX45_9RHOO</name>
<sequence>MKQSPHSPNHDLTRKEYVLSPSTRGFGRVAFFLGMLVAVLLLAVVGFRFFENHLAPASFLSDVRAENVELKKEVTRLRFELEVELATRNELERQVATLNEQLKQVGDELAFLKAAGARGPTK</sequence>
<proteinExistence type="predicted"/>
<dbReference type="EMBL" id="WTVN01000003">
    <property type="protein sequence ID" value="NMG42789.1"/>
    <property type="molecule type" value="Genomic_DNA"/>
</dbReference>
<keyword evidence="4" id="KW-1185">Reference proteome</keyword>
<gene>
    <name evidence="3" type="ORF">GPA22_03440</name>
</gene>
<evidence type="ECO:0000313" key="3">
    <source>
        <dbReference type="EMBL" id="NMG42789.1"/>
    </source>
</evidence>